<dbReference type="EMBL" id="AP028913">
    <property type="protein sequence ID" value="BES95026.1"/>
    <property type="molecule type" value="Genomic_DNA"/>
</dbReference>
<name>A0ABN7AVY0_9HEMI</name>
<accession>A0ABN7AVY0</accession>
<protein>
    <submittedName>
        <fullName evidence="1">Uncharacterized protein</fullName>
    </submittedName>
</protein>
<evidence type="ECO:0000313" key="2">
    <source>
        <dbReference type="Proteomes" id="UP001307889"/>
    </source>
</evidence>
<proteinExistence type="predicted"/>
<sequence>MSRVCHDPLLFSSFLVGIAASLFCRLRERVSPKQETAFETFQWLIAGFRTKIDPDRQEMIEICDVGSIRGLVTVIVPRGHDGTGRGKH</sequence>
<reference evidence="1 2" key="1">
    <citation type="submission" date="2023-09" db="EMBL/GenBank/DDBJ databases">
        <title>Nesidiocoris tenuis whole genome shotgun sequence.</title>
        <authorList>
            <person name="Shibata T."/>
            <person name="Shimoda M."/>
            <person name="Kobayashi T."/>
            <person name="Uehara T."/>
        </authorList>
    </citation>
    <scope>NUCLEOTIDE SEQUENCE [LARGE SCALE GENOMIC DNA]</scope>
    <source>
        <strain evidence="1 2">Japan</strain>
    </source>
</reference>
<organism evidence="1 2">
    <name type="scientific">Nesidiocoris tenuis</name>
    <dbReference type="NCBI Taxonomy" id="355587"/>
    <lineage>
        <taxon>Eukaryota</taxon>
        <taxon>Metazoa</taxon>
        <taxon>Ecdysozoa</taxon>
        <taxon>Arthropoda</taxon>
        <taxon>Hexapoda</taxon>
        <taxon>Insecta</taxon>
        <taxon>Pterygota</taxon>
        <taxon>Neoptera</taxon>
        <taxon>Paraneoptera</taxon>
        <taxon>Hemiptera</taxon>
        <taxon>Heteroptera</taxon>
        <taxon>Panheteroptera</taxon>
        <taxon>Cimicomorpha</taxon>
        <taxon>Miridae</taxon>
        <taxon>Dicyphina</taxon>
        <taxon>Nesidiocoris</taxon>
    </lineage>
</organism>
<gene>
    <name evidence="1" type="ORF">NTJ_07835</name>
</gene>
<dbReference type="Proteomes" id="UP001307889">
    <property type="component" value="Chromosome 5"/>
</dbReference>
<evidence type="ECO:0000313" key="1">
    <source>
        <dbReference type="EMBL" id="BES95026.1"/>
    </source>
</evidence>
<keyword evidence="2" id="KW-1185">Reference proteome</keyword>